<dbReference type="RefSeq" id="XP_029635776.1">
    <property type="nucleotide sequence ID" value="XM_029779916.2"/>
</dbReference>
<dbReference type="CDD" id="cd15559">
    <property type="entry name" value="PHD1_BPTF"/>
    <property type="match status" value="1"/>
</dbReference>
<evidence type="ECO:0000259" key="14">
    <source>
        <dbReference type="PROSITE" id="PS50827"/>
    </source>
</evidence>
<keyword evidence="6 9" id="KW-0103">Bromodomain</keyword>
<dbReference type="SUPFAM" id="SSF47370">
    <property type="entry name" value="Bromodomain"/>
    <property type="match status" value="1"/>
</dbReference>
<feature type="compositionally biased region" description="Basic and acidic residues" evidence="11">
    <location>
        <begin position="109"/>
        <end position="122"/>
    </location>
</feature>
<dbReference type="InterPro" id="IPR001487">
    <property type="entry name" value="Bromodomain"/>
</dbReference>
<evidence type="ECO:0000313" key="16">
    <source>
        <dbReference type="RefSeq" id="XP_029635776.1"/>
    </source>
</evidence>
<dbReference type="InterPro" id="IPR019786">
    <property type="entry name" value="Zinc_finger_PHD-type_CS"/>
</dbReference>
<keyword evidence="5" id="KW-0805">Transcription regulation</keyword>
<feature type="domain" description="DDT" evidence="14">
    <location>
        <begin position="194"/>
        <end position="254"/>
    </location>
</feature>
<proteinExistence type="predicted"/>
<dbReference type="Pfam" id="PF02791">
    <property type="entry name" value="DDT"/>
    <property type="match status" value="1"/>
</dbReference>
<feature type="domain" description="PHD-type" evidence="13">
    <location>
        <begin position="2948"/>
        <end position="2999"/>
    </location>
</feature>
<dbReference type="Pfam" id="PF00439">
    <property type="entry name" value="Bromodomain"/>
    <property type="match status" value="1"/>
</dbReference>
<sequence>MSTKSRRARGRPPKTPLSGRTNFLKRPKAFYHGTFGDSHHFDGGIQSSTGAYAGSSSHLTPHSHHHHTGRAGSTASGISMSSSRGARLREAAQKSRSYILQMLEDDDDEHKHSEVEPDKSSDLTDMDNVDEDRCSDDTYEESESIHSEESYSTVGSVSKRRYHSRRPKTPDLDETREIPPLNLPAPATDLMLPIEYLMSALSVYEVLRHFRSILRLSPFLFEDFCSALNSDEQCLLLAEIHITLLKALQREEEANNTTFGAHDLKDSINIALYFLDGMTWTELVRAYLDSDRNQEYKETLEILEKTDFPFVGIEDRLKVLQTLTDLFLATNAVREEIMNEGNIQYDDHCRSCHKRLGDLLCCETCPAVYHLSCVDPPLQEVPEDDWLCSVCKSHQVKGLTDCLSESERSGLLCRHEPIGYDRHGRNYWFLIRRMVVEKDSQSWYYSTKAELEELIDCLDRNEFEAELVMALEDMKEEILKQMNLTEDLTNSAKGSKKSVLEIENATCLKIQAERIAKRVQEEAERKAREEEEIRRREEEKQRQESGGDSQENSQQIVNSQMPSFAQENSIISGHGNNSTEACTSSTFTVPTSTVDGLSTNSLAPTQPKESDPVTSSGTLISSNSLSGSMAPPKPVDSIDDEDKKQAEKSETETRRIVTRSKTGSLTPKQFNDSITSGSLKISRTPNSDDVLLINKEGEVTRVTRSKSSAVNSCSGYFKLGMENNYKSFINQYSSNALALNKHQHNEERDKKRFLSHKFSLTPVSEFKWNGSLYGNRILTISTLRLSITQLESNLPTPFLHPNWAIHRQNWQKAVHMCQNPQDFALALAILEACIKPVLFNPVWTESLGHHRLQKITAMDREEMKKKEKEQRRRKEEEDDPSRLVWIKYPLGLKHQVWKQKGEEYRITGCHGWLWIGSTRVYNIVPMDTVGLRAVSVKLRARKRKLIESNFVRPSKIAKKENEEVSNEGMDVNGQQSESQNSSAINEVKKMEVDGSKIKVEPTEKKEIDLKEESGIRSDPKVEVNTCKDEKRSELPLVSPKKPIQDIEKESETKDKVVTDTTIKDNKMEVDDDPDIKSDDYIRMNQHLFSFPPYTSLPPKIGVDVIDVSDAFQKKMYYPKLVKPFSKLDSLLERRLKCDEMEKKQRQAIEQQIAFKLKLQPANSQVKILTPAAAALLKQEAKNSQENVNVTKQSLTLKYCCYCVSCRLQKAATNETAIKSSCYSPFCRNNKQAVTSNAQPAKTVAVTTPTTLVKTVALTTSTTSVKSVAVTTPTTLAKTVALTTPTTIAKTVALTTPTTIAKTIAVTTPTALAKTVAVTTPTALAKTVAVTMPTALAKTVAVTTPTALAKTVAVTTPTALAKTVAVTTPNTLVKTVAVTTPTALAKTVAVTTPTALAKTVAVTMPTALAKTVAVTTPTALAKTVAITTPTALAKTVAVTTPTTLAKTVAVTTPTTLAKTVAVTPTALAKTVAVTTPTTLAKVVAVTTPTTLAKTVAVTTPTALAKTVAVTTPTTLAKSIAVTTPTTLVKTVAVTMPNTLVKTVTSAAAPAIVLTSTPTSSLIKTVVTAATTASPSTPSISATSSVVTAPASTTATAVSLVATPTAISTTRSTVSPIQTTAVTTPSAPTAITPSPKCTIPVSLAATAVRTIPVTLATSSLPTITLGTTSSTVSAIPISIVSKDSLNNSINNTASLTPTQVAIPGTKVPVAISTATSSPAMVVFTTPTSNSLTKSAPLQTASVDKTPAKPVVVNGKKSDSSTVDHGNEKIDVEGDKENTSKSLLVNSENTTKQLSDGLVGKSLLPAKLSSDISLLQAGGLTIAKATPVTAEQKSTPVRKISTVASNSTVAQLLTAKPAVAPALTPAQIAARQALAAMTVDELKAKMPPIRTTKDKFRLPKFSKIGKRTKMLRKSSLPVCQKFQTPSKSKSIFVLESHELKRLARKGGNMEASGFNYNCKMNNVNWIYQCPRPSFKSAWRYRTQTLKSLAAAGLQLRILWVCLRWDDMSVKTPAGGTNTVSTETEITTTELLKRRDIGPYGLRSEFLVRKIVVPIGLPSQQREKYTPQRSGLRERKRAESPKQTEPSVTETWTPEEQLELWEIKQFGEKLEKQRAALQEKTSQQSSVGASSSPSSSGLPQNAAQIKAQMEMQLKQQRLNLQQKRLLQEAGKANATSSGGSVVSLALGVNSSSAQKSSNTPTIITTPAVIKRVQVQPKTILASPAAAALSNSLSATTASAIRPGVKVQLPGTTITLRPTTNVTLAPKPGTVVSTASGATARLISPGQLQATRATVQIRPQVIAQGMPGQVQNVQIIQGPQGQLQVRGLLPGQQIVRLPDGRLQLITLPTTAPTVATVSTTTTPGQVRPQVTIRPQQQAVLLSTSAAAGATAQPTRLVVPAANTQATVTATTTAPSTTPNVAGTTTTTTITTTVTATTASAAAAATTTTTAAAAATAAATAAAAAATTTAVAASTTTTATVPATTVAVATSTVAATVASTTAPAVTTTPTATAPAVTTSAVVSLSNSKVTQNTNTTTILTTVVSRPAVNTVVPASTTMLTASPLTSRVIAKPIVSVVTSRPGTTTVPIAIMNTGSVGGTSVLTTARPLTALAAGSNAPATTSSTVTHATAAVTATTTTKYALTPQVVQQVVRQALLQNQSPEIQAKLLAYQRQMQAQKSQPITTLQALAAIQGKSKDKIISALPQQLVLKQATSSTSTTIPIVTNTVSTAVETPKAKPKALTPEQKDEQIRLSVCSQAIKNILDKIEREEKVEQKRIKKQECAEEKQKRVIASKLQAVLFKQKEALKKEILRKRSLMEKNLQHDIQMEINECIKKQKKKTVTKAAVAATSPVAARRKDDTLNASVAAPTAPAPVTVSKKKKQKIISTGKSFNPAEKLYCICKTPYDDSKFYIGCDLCSNWFHGACVAVSEEQAQDIESYVCDECKLHRENTSEELYCICRTPYDKSQFYIGCDRCQDWFHGRCVGVTKSEADSMDTYLCPTCKKNEHGDKYSQRVMSDKDYDSLRRLLRSLQANKMAWPFLEPVNRLEAPDYYDVIKEPMDLSTVEERLSSKHYKRLTDFIKDMTKIFDNCRYYNPSDSPFYQCAEVLETFFVQKLKTLKEKF</sequence>
<dbReference type="FunFam" id="3.30.40.10:FF:000048">
    <property type="entry name" value="nucleosome-remodeling factor subunit BPTF isoform X1"/>
    <property type="match status" value="1"/>
</dbReference>
<feature type="region of interest" description="Disordered" evidence="11">
    <location>
        <begin position="523"/>
        <end position="555"/>
    </location>
</feature>
<evidence type="ECO:0000256" key="3">
    <source>
        <dbReference type="ARBA" id="ARBA00022771"/>
    </source>
</evidence>
<dbReference type="GO" id="GO:0006357">
    <property type="term" value="P:regulation of transcription by RNA polymerase II"/>
    <property type="evidence" value="ECO:0007669"/>
    <property type="project" value="InterPro"/>
</dbReference>
<feature type="compositionally biased region" description="Polar residues" evidence="11">
    <location>
        <begin position="595"/>
        <end position="604"/>
    </location>
</feature>
<dbReference type="PROSITE" id="PS50014">
    <property type="entry name" value="BROMODOMAIN_2"/>
    <property type="match status" value="1"/>
</dbReference>
<feature type="compositionally biased region" description="Polar residues" evidence="11">
    <location>
        <begin position="972"/>
        <end position="981"/>
    </location>
</feature>
<feature type="compositionally biased region" description="Polar residues" evidence="11">
    <location>
        <begin position="659"/>
        <end position="671"/>
    </location>
</feature>
<dbReference type="PROSITE" id="PS01359">
    <property type="entry name" value="ZF_PHD_1"/>
    <property type="match status" value="1"/>
</dbReference>
<evidence type="ECO:0000256" key="6">
    <source>
        <dbReference type="ARBA" id="ARBA00023117"/>
    </source>
</evidence>
<dbReference type="InterPro" id="IPR013083">
    <property type="entry name" value="Znf_RING/FYVE/PHD"/>
</dbReference>
<feature type="compositionally biased region" description="Basic and acidic residues" evidence="11">
    <location>
        <begin position="641"/>
        <end position="655"/>
    </location>
</feature>
<dbReference type="Gene3D" id="1.20.920.10">
    <property type="entry name" value="Bromodomain-like"/>
    <property type="match status" value="1"/>
</dbReference>
<gene>
    <name evidence="16" type="primary">LOC115211046</name>
</gene>
<dbReference type="InterPro" id="IPR019787">
    <property type="entry name" value="Znf_PHD-finger"/>
</dbReference>
<feature type="compositionally biased region" description="Polar residues" evidence="11">
    <location>
        <begin position="546"/>
        <end position="555"/>
    </location>
</feature>
<evidence type="ECO:0000313" key="15">
    <source>
        <dbReference type="Proteomes" id="UP000515154"/>
    </source>
</evidence>
<dbReference type="Proteomes" id="UP000515154">
    <property type="component" value="Linkage group LG4"/>
</dbReference>
<evidence type="ECO:0000256" key="2">
    <source>
        <dbReference type="ARBA" id="ARBA00022723"/>
    </source>
</evidence>
<feature type="domain" description="Bromo" evidence="12">
    <location>
        <begin position="3026"/>
        <end position="3096"/>
    </location>
</feature>
<dbReference type="InterPro" id="IPR028941">
    <property type="entry name" value="WHIM2_dom"/>
</dbReference>
<dbReference type="Pfam" id="PF00628">
    <property type="entry name" value="PHD"/>
    <property type="match status" value="3"/>
</dbReference>
<evidence type="ECO:0000256" key="7">
    <source>
        <dbReference type="ARBA" id="ARBA00023163"/>
    </source>
</evidence>
<dbReference type="InterPro" id="IPR018359">
    <property type="entry name" value="Bromodomain_CS"/>
</dbReference>
<dbReference type="InterPro" id="IPR036427">
    <property type="entry name" value="Bromodomain-like_sf"/>
</dbReference>
<feature type="region of interest" description="Disordered" evidence="11">
    <location>
        <begin position="595"/>
        <end position="671"/>
    </location>
</feature>
<name>A0A6P7SCS4_9MOLL</name>
<evidence type="ECO:0000256" key="10">
    <source>
        <dbReference type="PROSITE-ProRule" id="PRU00146"/>
    </source>
</evidence>
<evidence type="ECO:0000256" key="5">
    <source>
        <dbReference type="ARBA" id="ARBA00023015"/>
    </source>
</evidence>
<keyword evidence="7" id="KW-0804">Transcription</keyword>
<feature type="compositionally biased region" description="Polar residues" evidence="11">
    <location>
        <begin position="2079"/>
        <end position="2090"/>
    </location>
</feature>
<organism evidence="15 16">
    <name type="scientific">Octopus sinensis</name>
    <name type="common">East Asian common octopus</name>
    <dbReference type="NCBI Taxonomy" id="2607531"/>
    <lineage>
        <taxon>Eukaryota</taxon>
        <taxon>Metazoa</taxon>
        <taxon>Spiralia</taxon>
        <taxon>Lophotrochozoa</taxon>
        <taxon>Mollusca</taxon>
        <taxon>Cephalopoda</taxon>
        <taxon>Coleoidea</taxon>
        <taxon>Octopodiformes</taxon>
        <taxon>Octopoda</taxon>
        <taxon>Incirrata</taxon>
        <taxon>Octopodidae</taxon>
        <taxon>Octopus</taxon>
    </lineage>
</organism>
<feature type="region of interest" description="Disordered" evidence="11">
    <location>
        <begin position="1"/>
        <end position="182"/>
    </location>
</feature>
<dbReference type="InterPro" id="IPR011011">
    <property type="entry name" value="Znf_FYVE_PHD"/>
</dbReference>
<feature type="compositionally biased region" description="Low complexity" evidence="11">
    <location>
        <begin position="70"/>
        <end position="85"/>
    </location>
</feature>
<keyword evidence="8" id="KW-0539">Nucleus</keyword>
<dbReference type="PROSITE" id="PS50016">
    <property type="entry name" value="ZF_PHD_2"/>
    <property type="match status" value="3"/>
</dbReference>
<comment type="subcellular location">
    <subcellularLocation>
        <location evidence="1">Nucleus</location>
    </subcellularLocation>
</comment>
<feature type="domain" description="PHD-type" evidence="13">
    <location>
        <begin position="346"/>
        <end position="394"/>
    </location>
</feature>
<dbReference type="KEGG" id="osn:115211046"/>
<dbReference type="PROSITE" id="PS50827">
    <property type="entry name" value="DDT"/>
    <property type="match status" value="1"/>
</dbReference>
<feature type="compositionally biased region" description="Basic and acidic residues" evidence="11">
    <location>
        <begin position="168"/>
        <end position="177"/>
    </location>
</feature>
<dbReference type="PANTHER" id="PTHR45975:SF2">
    <property type="entry name" value="NUCLEOSOME-REMODELING FACTOR SUBUNIT BPTF"/>
    <property type="match status" value="1"/>
</dbReference>
<dbReference type="InterPro" id="IPR001965">
    <property type="entry name" value="Znf_PHD"/>
</dbReference>
<accession>A0A6P7SCS4</accession>
<keyword evidence="2" id="KW-0479">Metal-binding</keyword>
<evidence type="ECO:0000256" key="4">
    <source>
        <dbReference type="ARBA" id="ARBA00022833"/>
    </source>
</evidence>
<protein>
    <submittedName>
        <fullName evidence="16">Nucleosome-remodeling factor subunit BPTF isoform X1</fullName>
    </submittedName>
</protein>
<dbReference type="SUPFAM" id="SSF57903">
    <property type="entry name" value="FYVE/PHD zinc finger"/>
    <property type="match status" value="3"/>
</dbReference>
<dbReference type="CDD" id="cd05509">
    <property type="entry name" value="Bromo_gcn5_like"/>
    <property type="match status" value="1"/>
</dbReference>
<feature type="region of interest" description="Disordered" evidence="11">
    <location>
        <begin position="961"/>
        <end position="981"/>
    </location>
</feature>
<feature type="compositionally biased region" description="Low complexity" evidence="11">
    <location>
        <begin position="2118"/>
        <end position="2133"/>
    </location>
</feature>
<keyword evidence="3 10" id="KW-0863">Zinc-finger</keyword>
<dbReference type="InterPro" id="IPR018501">
    <property type="entry name" value="DDT_dom"/>
</dbReference>
<dbReference type="PANTHER" id="PTHR45975">
    <property type="entry name" value="NUCLEOSOME-REMODELING FACTOR SUBUNIT BPTF"/>
    <property type="match status" value="1"/>
</dbReference>
<feature type="domain" description="PHD-type" evidence="13">
    <location>
        <begin position="2890"/>
        <end position="2941"/>
    </location>
</feature>
<dbReference type="GO" id="GO:0008270">
    <property type="term" value="F:zinc ion binding"/>
    <property type="evidence" value="ECO:0007669"/>
    <property type="project" value="UniProtKB-KW"/>
</dbReference>
<dbReference type="InterPro" id="IPR038028">
    <property type="entry name" value="BPTF"/>
</dbReference>
<dbReference type="PRINTS" id="PR00503">
    <property type="entry name" value="BROMODOMAIN"/>
</dbReference>
<feature type="compositionally biased region" description="Basic and acidic residues" evidence="11">
    <location>
        <begin position="2057"/>
        <end position="2078"/>
    </location>
</feature>
<feature type="compositionally biased region" description="Basic and acidic residues" evidence="11">
    <location>
        <begin position="523"/>
        <end position="545"/>
    </location>
</feature>
<evidence type="ECO:0000259" key="12">
    <source>
        <dbReference type="PROSITE" id="PS50014"/>
    </source>
</evidence>
<dbReference type="PROSITE" id="PS00633">
    <property type="entry name" value="BROMODOMAIN_1"/>
    <property type="match status" value="1"/>
</dbReference>
<dbReference type="SMART" id="SM00297">
    <property type="entry name" value="BROMO"/>
    <property type="match status" value="1"/>
</dbReference>
<feature type="region of interest" description="Disordered" evidence="11">
    <location>
        <begin position="2110"/>
        <end position="2139"/>
    </location>
</feature>
<dbReference type="Pfam" id="PF15613">
    <property type="entry name" value="WSD"/>
    <property type="match status" value="1"/>
</dbReference>
<feature type="compositionally biased region" description="Basic residues" evidence="11">
    <location>
        <begin position="158"/>
        <end position="167"/>
    </location>
</feature>
<evidence type="ECO:0000256" key="11">
    <source>
        <dbReference type="SAM" id="MobiDB-lite"/>
    </source>
</evidence>
<feature type="compositionally biased region" description="Basic residues" evidence="11">
    <location>
        <begin position="1"/>
        <end position="12"/>
    </location>
</feature>
<evidence type="ECO:0000259" key="13">
    <source>
        <dbReference type="PROSITE" id="PS50016"/>
    </source>
</evidence>
<evidence type="ECO:0000256" key="9">
    <source>
        <dbReference type="PROSITE-ProRule" id="PRU00035"/>
    </source>
</evidence>
<feature type="region of interest" description="Disordered" evidence="11">
    <location>
        <begin position="2056"/>
        <end position="2090"/>
    </location>
</feature>
<evidence type="ECO:0000256" key="1">
    <source>
        <dbReference type="ARBA" id="ARBA00004123"/>
    </source>
</evidence>
<feature type="compositionally biased region" description="Low complexity" evidence="11">
    <location>
        <begin position="614"/>
        <end position="628"/>
    </location>
</feature>
<dbReference type="SMART" id="SM00571">
    <property type="entry name" value="DDT"/>
    <property type="match status" value="1"/>
</dbReference>
<dbReference type="SMART" id="SM00249">
    <property type="entry name" value="PHD"/>
    <property type="match status" value="3"/>
</dbReference>
<reference evidence="16" key="1">
    <citation type="submission" date="2025-08" db="UniProtKB">
        <authorList>
            <consortium name="RefSeq"/>
        </authorList>
    </citation>
    <scope>IDENTIFICATION</scope>
</reference>
<keyword evidence="4" id="KW-0862">Zinc</keyword>
<dbReference type="CDD" id="cd15560">
    <property type="entry name" value="PHD2_3_BPTF"/>
    <property type="match status" value="2"/>
</dbReference>
<dbReference type="Gene3D" id="3.30.40.10">
    <property type="entry name" value="Zinc/RING finger domain, C3HC4 (zinc finger)"/>
    <property type="match status" value="3"/>
</dbReference>
<dbReference type="GO" id="GO:0000978">
    <property type="term" value="F:RNA polymerase II cis-regulatory region sequence-specific DNA binding"/>
    <property type="evidence" value="ECO:0007669"/>
    <property type="project" value="TreeGrafter"/>
</dbReference>
<dbReference type="GO" id="GO:0016589">
    <property type="term" value="C:NURF complex"/>
    <property type="evidence" value="ECO:0007669"/>
    <property type="project" value="InterPro"/>
</dbReference>
<keyword evidence="15" id="KW-1185">Reference proteome</keyword>
<evidence type="ECO:0000256" key="8">
    <source>
        <dbReference type="ARBA" id="ARBA00023242"/>
    </source>
</evidence>